<sequence>MNRKYHTRYLFLTLIKLLVASFFIQAAHAIEIINFRAESRVSSLLEPSIYNPVEAYNGEIRYSIASGGATVQAEYDDESYLVDYSSEIEAAVNYWRSILPNIYPGLTINHANQGEANFVIGYDPNIGIIGGDEDLEPAISYIPNTDNVNNIAMGNISHGIYIDQSMTEILNNENVEMIMAAFSDAPNSSDAIKRYMYILLVRHLGYSLGFAPEMTNIYLNQNAIPWYSPIITYTSTNDSLTPSLMYRYSTLNYIQNLRQIDDNEDAFTIRNIVLSPQEEMVARMCLGHGVNLLKLNSYEKFNQKCGSKIITYPLIARIMVIIN</sequence>
<evidence type="ECO:0000313" key="2">
    <source>
        <dbReference type="Proteomes" id="UP001271640"/>
    </source>
</evidence>
<comment type="caution">
    <text evidence="1">The sequence shown here is derived from an EMBL/GenBank/DDBJ whole genome shotgun (WGS) entry which is preliminary data.</text>
</comment>
<name>A0ABU4SIK2_9GAMM</name>
<dbReference type="Gene3D" id="3.40.390.10">
    <property type="entry name" value="Collagenase (Catalytic Domain)"/>
    <property type="match status" value="1"/>
</dbReference>
<evidence type="ECO:0000313" key="1">
    <source>
        <dbReference type="EMBL" id="MDX7998486.1"/>
    </source>
</evidence>
<gene>
    <name evidence="1" type="ORF">FE394_04565</name>
</gene>
<dbReference type="InterPro" id="IPR024079">
    <property type="entry name" value="MetalloPept_cat_dom_sf"/>
</dbReference>
<keyword evidence="2" id="KW-1185">Reference proteome</keyword>
<organism evidence="1 2">
    <name type="scientific">Xenorhabdus littoralis</name>
    <dbReference type="NCBI Taxonomy" id="2582835"/>
    <lineage>
        <taxon>Bacteria</taxon>
        <taxon>Pseudomonadati</taxon>
        <taxon>Pseudomonadota</taxon>
        <taxon>Gammaproteobacteria</taxon>
        <taxon>Enterobacterales</taxon>
        <taxon>Morganellaceae</taxon>
        <taxon>Xenorhabdus</taxon>
    </lineage>
</organism>
<accession>A0ABU4SIK2</accession>
<dbReference type="EMBL" id="VCDP01000015">
    <property type="protein sequence ID" value="MDX7998486.1"/>
    <property type="molecule type" value="Genomic_DNA"/>
</dbReference>
<dbReference type="Proteomes" id="UP001271640">
    <property type="component" value="Unassembled WGS sequence"/>
</dbReference>
<proteinExistence type="predicted"/>
<dbReference type="RefSeq" id="WP_319925226.1">
    <property type="nucleotide sequence ID" value="NZ_VCDP01000015.1"/>
</dbReference>
<reference evidence="2" key="1">
    <citation type="journal article" date="2024" name="Toxins">
        <title>Genome Sequence Analysis of Native Xenorhabdus Strains Isolated from Entomopathogenic Nematodes in Argentina.</title>
        <authorList>
            <person name="Palma L."/>
            <person name="Frizzo L."/>
            <person name="Kaiser S."/>
            <person name="Berry C."/>
            <person name="Caballero P."/>
            <person name="Bode H.B."/>
            <person name="Del Valle E.E."/>
        </authorList>
    </citation>
    <scope>NUCLEOTIDE SEQUENCE [LARGE SCALE GENOMIC DNA]</scope>
    <source>
        <strain evidence="2">Reich</strain>
    </source>
</reference>
<protein>
    <submittedName>
        <fullName evidence="1">Uncharacterized protein</fullName>
    </submittedName>
</protein>